<reference evidence="2 3" key="1">
    <citation type="journal article" date="2019" name="Int. J. Syst. Evol. Microbiol.">
        <title>The Global Catalogue of Microorganisms (GCM) 10K type strain sequencing project: providing services to taxonomists for standard genome sequencing and annotation.</title>
        <authorList>
            <consortium name="The Broad Institute Genomics Platform"/>
            <consortium name="The Broad Institute Genome Sequencing Center for Infectious Disease"/>
            <person name="Wu L."/>
            <person name="Ma J."/>
        </authorList>
    </citation>
    <scope>NUCLEOTIDE SEQUENCE [LARGE SCALE GENOMIC DNA]</scope>
    <source>
        <strain evidence="2 3">JCM 13518</strain>
    </source>
</reference>
<evidence type="ECO:0000313" key="2">
    <source>
        <dbReference type="EMBL" id="GAA1731659.1"/>
    </source>
</evidence>
<evidence type="ECO:0000256" key="1">
    <source>
        <dbReference type="SAM" id="Phobius"/>
    </source>
</evidence>
<keyword evidence="1" id="KW-1133">Transmembrane helix</keyword>
<organism evidence="2 3">
    <name type="scientific">Aeromicrobium alkaliterrae</name>
    <dbReference type="NCBI Taxonomy" id="302168"/>
    <lineage>
        <taxon>Bacteria</taxon>
        <taxon>Bacillati</taxon>
        <taxon>Actinomycetota</taxon>
        <taxon>Actinomycetes</taxon>
        <taxon>Propionibacteriales</taxon>
        <taxon>Nocardioidaceae</taxon>
        <taxon>Aeromicrobium</taxon>
    </lineage>
</organism>
<dbReference type="RefSeq" id="WP_344198462.1">
    <property type="nucleotide sequence ID" value="NZ_BAAAME010000002.1"/>
</dbReference>
<proteinExistence type="predicted"/>
<dbReference type="EMBL" id="BAAAME010000002">
    <property type="protein sequence ID" value="GAA1731659.1"/>
    <property type="molecule type" value="Genomic_DNA"/>
</dbReference>
<sequence>MNEPFEIHRRVGLYAAVAGLCLLVAAGLGYVAYARPEPLVYIGTGVLVVLAVALLRGTVDARTPLFVADDHGVRLQTDDGWIGLLWDEMGEIRVEPRYGIRDDARVKVISLDGRKVYSTPVGFATTVGPERAIAELARRRGPAAY</sequence>
<name>A0ABN2JP17_9ACTN</name>
<keyword evidence="3" id="KW-1185">Reference proteome</keyword>
<protein>
    <recommendedName>
        <fullName evidence="4">PH domain-containing protein</fullName>
    </recommendedName>
</protein>
<evidence type="ECO:0008006" key="4">
    <source>
        <dbReference type="Google" id="ProtNLM"/>
    </source>
</evidence>
<comment type="caution">
    <text evidence="2">The sequence shown here is derived from an EMBL/GenBank/DDBJ whole genome shotgun (WGS) entry which is preliminary data.</text>
</comment>
<gene>
    <name evidence="2" type="ORF">GCM10009710_10400</name>
</gene>
<dbReference type="Proteomes" id="UP001501057">
    <property type="component" value="Unassembled WGS sequence"/>
</dbReference>
<keyword evidence="1" id="KW-0812">Transmembrane</keyword>
<accession>A0ABN2JP17</accession>
<feature type="transmembrane region" description="Helical" evidence="1">
    <location>
        <begin position="12"/>
        <end position="33"/>
    </location>
</feature>
<feature type="transmembrane region" description="Helical" evidence="1">
    <location>
        <begin position="39"/>
        <end position="55"/>
    </location>
</feature>
<evidence type="ECO:0000313" key="3">
    <source>
        <dbReference type="Proteomes" id="UP001501057"/>
    </source>
</evidence>
<keyword evidence="1" id="KW-0472">Membrane</keyword>